<protein>
    <submittedName>
        <fullName evidence="2">Uncharacterized protein</fullName>
    </submittedName>
</protein>
<gene>
    <name evidence="2" type="ORF">DFH08DRAFT_985627</name>
</gene>
<dbReference type="AlphaFoldDB" id="A0AAD7EA77"/>
<name>A0AAD7EA77_9AGAR</name>
<comment type="caution">
    <text evidence="2">The sequence shown here is derived from an EMBL/GenBank/DDBJ whole genome shotgun (WGS) entry which is preliminary data.</text>
</comment>
<dbReference type="Proteomes" id="UP001218218">
    <property type="component" value="Unassembled WGS sequence"/>
</dbReference>
<dbReference type="EMBL" id="JARIHO010000100">
    <property type="protein sequence ID" value="KAJ7304650.1"/>
    <property type="molecule type" value="Genomic_DNA"/>
</dbReference>
<sequence length="127" mass="13921">MRFALLALPFALIGAAAAAAVRSENNLVESSLQGRQVCLAYGEFCQTFEDLCCGGLLCQDLIATPCPPGRNWRELYSSRIGKEPPVGPSLRFPGSVWKQSIDDRDLTGMRGFGVNSECRRHDKDKEA</sequence>
<accession>A0AAD7EA77</accession>
<proteinExistence type="predicted"/>
<evidence type="ECO:0000256" key="1">
    <source>
        <dbReference type="SAM" id="SignalP"/>
    </source>
</evidence>
<feature type="signal peptide" evidence="1">
    <location>
        <begin position="1"/>
        <end position="18"/>
    </location>
</feature>
<evidence type="ECO:0000313" key="3">
    <source>
        <dbReference type="Proteomes" id="UP001218218"/>
    </source>
</evidence>
<organism evidence="2 3">
    <name type="scientific">Mycena albidolilacea</name>
    <dbReference type="NCBI Taxonomy" id="1033008"/>
    <lineage>
        <taxon>Eukaryota</taxon>
        <taxon>Fungi</taxon>
        <taxon>Dikarya</taxon>
        <taxon>Basidiomycota</taxon>
        <taxon>Agaricomycotina</taxon>
        <taxon>Agaricomycetes</taxon>
        <taxon>Agaricomycetidae</taxon>
        <taxon>Agaricales</taxon>
        <taxon>Marasmiineae</taxon>
        <taxon>Mycenaceae</taxon>
        <taxon>Mycena</taxon>
    </lineage>
</organism>
<evidence type="ECO:0000313" key="2">
    <source>
        <dbReference type="EMBL" id="KAJ7304650.1"/>
    </source>
</evidence>
<reference evidence="2" key="1">
    <citation type="submission" date="2023-03" db="EMBL/GenBank/DDBJ databases">
        <title>Massive genome expansion in bonnet fungi (Mycena s.s.) driven by repeated elements and novel gene families across ecological guilds.</title>
        <authorList>
            <consortium name="Lawrence Berkeley National Laboratory"/>
            <person name="Harder C.B."/>
            <person name="Miyauchi S."/>
            <person name="Viragh M."/>
            <person name="Kuo A."/>
            <person name="Thoen E."/>
            <person name="Andreopoulos B."/>
            <person name="Lu D."/>
            <person name="Skrede I."/>
            <person name="Drula E."/>
            <person name="Henrissat B."/>
            <person name="Morin E."/>
            <person name="Kohler A."/>
            <person name="Barry K."/>
            <person name="LaButti K."/>
            <person name="Morin E."/>
            <person name="Salamov A."/>
            <person name="Lipzen A."/>
            <person name="Mereny Z."/>
            <person name="Hegedus B."/>
            <person name="Baldrian P."/>
            <person name="Stursova M."/>
            <person name="Weitz H."/>
            <person name="Taylor A."/>
            <person name="Grigoriev I.V."/>
            <person name="Nagy L.G."/>
            <person name="Martin F."/>
            <person name="Kauserud H."/>
        </authorList>
    </citation>
    <scope>NUCLEOTIDE SEQUENCE</scope>
    <source>
        <strain evidence="2">CBHHK002</strain>
    </source>
</reference>
<keyword evidence="3" id="KW-1185">Reference proteome</keyword>
<feature type="chain" id="PRO_5041971871" evidence="1">
    <location>
        <begin position="19"/>
        <end position="127"/>
    </location>
</feature>
<keyword evidence="1" id="KW-0732">Signal</keyword>